<evidence type="ECO:0000313" key="2">
    <source>
        <dbReference type="Proteomes" id="UP000294847"/>
    </source>
</evidence>
<accession>A0A4P7NXE2</accession>
<proteinExistence type="predicted"/>
<name>A0A4P7NXE2_PYROR</name>
<dbReference type="AlphaFoldDB" id="A0A4P7NXE2"/>
<evidence type="ECO:0000313" key="1">
    <source>
        <dbReference type="EMBL" id="QBZ66546.1"/>
    </source>
</evidence>
<dbReference type="EMBL" id="CP034210">
    <property type="protein sequence ID" value="QBZ66546.1"/>
    <property type="molecule type" value="Genomic_DNA"/>
</dbReference>
<reference evidence="1 2" key="1">
    <citation type="journal article" date="2019" name="Mol. Biol. Evol.">
        <title>Blast fungal genomes show frequent chromosomal changes, gene gains and losses, and effector gene turnover.</title>
        <authorList>
            <person name="Gomez Luciano L.B."/>
            <person name="Jason Tsai I."/>
            <person name="Chuma I."/>
            <person name="Tosa Y."/>
            <person name="Chen Y.H."/>
            <person name="Li J.Y."/>
            <person name="Li M.Y."/>
            <person name="Jade Lu M.Y."/>
            <person name="Nakayashiki H."/>
            <person name="Li W.H."/>
        </authorList>
    </citation>
    <scope>NUCLEOTIDE SEQUENCE [LARGE SCALE GENOMIC DNA]</scope>
    <source>
        <strain evidence="1">MZ5-1-6</strain>
    </source>
</reference>
<gene>
    <name evidence="1" type="ORF">PoMZ_13528</name>
</gene>
<organism evidence="1 2">
    <name type="scientific">Pyricularia oryzae</name>
    <name type="common">Rice blast fungus</name>
    <name type="synonym">Magnaporthe oryzae</name>
    <dbReference type="NCBI Taxonomy" id="318829"/>
    <lineage>
        <taxon>Eukaryota</taxon>
        <taxon>Fungi</taxon>
        <taxon>Dikarya</taxon>
        <taxon>Ascomycota</taxon>
        <taxon>Pezizomycotina</taxon>
        <taxon>Sordariomycetes</taxon>
        <taxon>Sordariomycetidae</taxon>
        <taxon>Magnaporthales</taxon>
        <taxon>Pyriculariaceae</taxon>
        <taxon>Pyricularia</taxon>
    </lineage>
</organism>
<protein>
    <submittedName>
        <fullName evidence="1">Uncharacterized protein</fullName>
    </submittedName>
</protein>
<dbReference type="Proteomes" id="UP000294847">
    <property type="component" value="Chromosome 7"/>
</dbReference>
<sequence length="69" mass="7726">MPGICILRVTGDKGLRSSVRFLLGTRKVWIPFTHFLLHFANFANGWRGLLGIGGYLSLAWKLQIAKVGR</sequence>